<evidence type="ECO:0000256" key="1">
    <source>
        <dbReference type="SAM" id="MobiDB-lite"/>
    </source>
</evidence>
<evidence type="ECO:0000313" key="3">
    <source>
        <dbReference type="Proteomes" id="UP000003947"/>
    </source>
</evidence>
<dbReference type="Proteomes" id="UP000003947">
    <property type="component" value="Unassembled WGS sequence"/>
</dbReference>
<evidence type="ECO:0000313" key="2">
    <source>
        <dbReference type="EMBL" id="EIM30384.1"/>
    </source>
</evidence>
<dbReference type="AlphaFoldDB" id="I4Z2E2"/>
<protein>
    <submittedName>
        <fullName evidence="2">Uncharacterized protein</fullName>
    </submittedName>
</protein>
<keyword evidence="3" id="KW-1185">Reference proteome</keyword>
<organism evidence="2 3">
    <name type="scientific">Microvirga lotononidis</name>
    <dbReference type="NCBI Taxonomy" id="864069"/>
    <lineage>
        <taxon>Bacteria</taxon>
        <taxon>Pseudomonadati</taxon>
        <taxon>Pseudomonadota</taxon>
        <taxon>Alphaproteobacteria</taxon>
        <taxon>Hyphomicrobiales</taxon>
        <taxon>Methylobacteriaceae</taxon>
        <taxon>Microvirga</taxon>
    </lineage>
</organism>
<dbReference type="HOGENOM" id="CLU_1832852_0_0_5"/>
<dbReference type="PATRIC" id="fig|864069.3.peg.1039"/>
<dbReference type="PROSITE" id="PS51257">
    <property type="entry name" value="PROKAR_LIPOPROTEIN"/>
    <property type="match status" value="1"/>
</dbReference>
<reference evidence="2 3" key="1">
    <citation type="submission" date="2012-02" db="EMBL/GenBank/DDBJ databases">
        <title>Improved High-Quality Draft sequence of Microvirga sp. WSM3557.</title>
        <authorList>
            <consortium name="US DOE Joint Genome Institute"/>
            <person name="Lucas S."/>
            <person name="Han J."/>
            <person name="Lapidus A."/>
            <person name="Cheng J.-F."/>
            <person name="Goodwin L."/>
            <person name="Pitluck S."/>
            <person name="Peters L."/>
            <person name="Zhang X."/>
            <person name="Detter J.C."/>
            <person name="Han C."/>
            <person name="Tapia R."/>
            <person name="Land M."/>
            <person name="Hauser L."/>
            <person name="Kyrpides N."/>
            <person name="Ivanova N."/>
            <person name="Pagani I."/>
            <person name="Brau L."/>
            <person name="Yates R."/>
            <person name="O'Hara G."/>
            <person name="Rui T."/>
            <person name="Howieson J."/>
            <person name="Reeve W."/>
            <person name="Woyke T."/>
        </authorList>
    </citation>
    <scope>NUCLEOTIDE SEQUENCE [LARGE SCALE GENOMIC DNA]</scope>
    <source>
        <strain evidence="2 3">WSM3557</strain>
    </source>
</reference>
<proteinExistence type="predicted"/>
<feature type="compositionally biased region" description="Basic and acidic residues" evidence="1">
    <location>
        <begin position="105"/>
        <end position="120"/>
    </location>
</feature>
<accession>I4Z2E2</accession>
<sequence length="140" mass="14554" precursor="true">MPLRWSVTNPRASGPMVLSGACALVADVSSARVGVLIRIAYIAPGRIISAAAGTSTITVAVSSAVIAGALGTSTAAVSAPAIAGFRESERTLNMRQEGVSDMETDDHRTAYGDHRSRDQKSSLSARQGRYIALALTRPDP</sequence>
<gene>
    <name evidence="2" type="ORF">MicloDRAFT_00009340</name>
</gene>
<feature type="region of interest" description="Disordered" evidence="1">
    <location>
        <begin position="95"/>
        <end position="124"/>
    </location>
</feature>
<name>I4Z2E2_9HYPH</name>
<dbReference type="EMBL" id="JH660638">
    <property type="protein sequence ID" value="EIM30384.1"/>
    <property type="molecule type" value="Genomic_DNA"/>
</dbReference>